<protein>
    <submittedName>
        <fullName evidence="1">ALMA3 protein</fullName>
    </submittedName>
</protein>
<feature type="non-terminal residue" evidence="1">
    <location>
        <position position="1"/>
    </location>
</feature>
<proteinExistence type="predicted"/>
<organism evidence="1 2">
    <name type="scientific">Symbiodinium pilosum</name>
    <name type="common">Dinoflagellate</name>
    <dbReference type="NCBI Taxonomy" id="2952"/>
    <lineage>
        <taxon>Eukaryota</taxon>
        <taxon>Sar</taxon>
        <taxon>Alveolata</taxon>
        <taxon>Dinophyceae</taxon>
        <taxon>Suessiales</taxon>
        <taxon>Symbiodiniaceae</taxon>
        <taxon>Symbiodinium</taxon>
    </lineage>
</organism>
<dbReference type="OrthoDB" id="421106at2759"/>
<reference evidence="1" key="1">
    <citation type="submission" date="2021-02" db="EMBL/GenBank/DDBJ databases">
        <authorList>
            <person name="Dougan E. K."/>
            <person name="Rhodes N."/>
            <person name="Thang M."/>
            <person name="Chan C."/>
        </authorList>
    </citation>
    <scope>NUCLEOTIDE SEQUENCE</scope>
</reference>
<evidence type="ECO:0000313" key="2">
    <source>
        <dbReference type="Proteomes" id="UP000649617"/>
    </source>
</evidence>
<gene>
    <name evidence="1" type="primary">ALMA3</name>
    <name evidence="1" type="ORF">SPIL2461_LOCUS17773</name>
</gene>
<dbReference type="AlphaFoldDB" id="A0A812W127"/>
<comment type="caution">
    <text evidence="1">The sequence shown here is derived from an EMBL/GenBank/DDBJ whole genome shotgun (WGS) entry which is preliminary data.</text>
</comment>
<sequence>GGDLLSDSVLRDAHNKSWLNTLGERTLTLLAQQTGWMGRGLCAEAERSFDEVMIQCKRPGCGLQGNGSTLELTSCKTAQHVLNSQVEIDEPNNEFNLMRKLGVDSETGDLQWHIALSRQTGEQLLGYFPTISETPDLGKENNLSPWISNVNMLPTETAFNVKPGDLAFDVGRQGKPCMQAFPELVKKGPDDAGNRRAASRIQPTPSQRIFNAARRARTVSLKETFAVLCIESMDAGSNAEVVEVTESGCRRLKSVCPGITKAKLMADRLDEAALASIRACFERILHAAGEQPLVGITFDIGCLWLKHQRCLRQLFPERLVLASPLVQIPLIRTCLSTRGRTLLVKWGDEDGGSGIQAFLEASGICLDNRVEALNLCTSDEKCSWTTMSLGQAWKSELVTRIHRRVRELFSKDIIVDSILLDGGFSEVTAAVRDATDLPVFDEVSMMRLFSSASSLSHFSEACVLGRLEAKLQKSKSDDAHCEQKPPPLGVVQLDSYEYPRAMGDADHPSTFSFRTCSKVAPGIHFEKAQRAAQEPEALASLKKAAEELELQKCFAIAGNCGFMHFYQGLLRDAVDVPVFMSALVQIPTLLASLDPEDRILLLTANESSFNRAKHVLLQAECFHLQDPDRIVVRGCENVPGSDTCSFRKRRLHIPHCPMVSEGYVEEILAEERGKGPIGLILLECTELPHYAAELRRVSGLPVFDLVTCANFFARELLGDGSNYLKPNSSICSS</sequence>
<name>A0A812W127_SYMPI</name>
<keyword evidence="2" id="KW-1185">Reference proteome</keyword>
<dbReference type="EMBL" id="CAJNIZ010043380">
    <property type="protein sequence ID" value="CAE7658498.1"/>
    <property type="molecule type" value="Genomic_DNA"/>
</dbReference>
<evidence type="ECO:0000313" key="1">
    <source>
        <dbReference type="EMBL" id="CAE7658498.1"/>
    </source>
</evidence>
<accession>A0A812W127</accession>
<dbReference type="Proteomes" id="UP000649617">
    <property type="component" value="Unassembled WGS sequence"/>
</dbReference>